<evidence type="ECO:0000256" key="1">
    <source>
        <dbReference type="SAM" id="Phobius"/>
    </source>
</evidence>
<name>A0A6J5F4L2_9BURK</name>
<organism evidence="2 3">
    <name type="scientific">Paraburkholderia solisilvae</name>
    <dbReference type="NCBI Taxonomy" id="624376"/>
    <lineage>
        <taxon>Bacteria</taxon>
        <taxon>Pseudomonadati</taxon>
        <taxon>Pseudomonadota</taxon>
        <taxon>Betaproteobacteria</taxon>
        <taxon>Burkholderiales</taxon>
        <taxon>Burkholderiaceae</taxon>
        <taxon>Paraburkholderia</taxon>
    </lineage>
</organism>
<gene>
    <name evidence="2" type="ORF">LMG29739_06228</name>
</gene>
<evidence type="ECO:0000313" key="3">
    <source>
        <dbReference type="Proteomes" id="UP000494329"/>
    </source>
</evidence>
<dbReference type="EMBL" id="CADIKF010000093">
    <property type="protein sequence ID" value="CAB3772245.1"/>
    <property type="molecule type" value="Genomic_DNA"/>
</dbReference>
<evidence type="ECO:0000313" key="2">
    <source>
        <dbReference type="EMBL" id="CAB3772245.1"/>
    </source>
</evidence>
<accession>A0A6J5F4L2</accession>
<sequence length="101" mass="11292">MASLGKQASDYDQPIRVSAKAAVIFSALAGCLYWMWINEAETGVSQWGKVTRIYRTTDPQHFALSHNNTLIESALAGSVAVILLGYLLFCMIRRWSLRQGR</sequence>
<keyword evidence="1" id="KW-0812">Transmembrane</keyword>
<reference evidence="2 3" key="1">
    <citation type="submission" date="2020-04" db="EMBL/GenBank/DDBJ databases">
        <authorList>
            <person name="De Canck E."/>
        </authorList>
    </citation>
    <scope>NUCLEOTIDE SEQUENCE [LARGE SCALE GENOMIC DNA]</scope>
    <source>
        <strain evidence="2 3">LMG 29739</strain>
    </source>
</reference>
<keyword evidence="3" id="KW-1185">Reference proteome</keyword>
<feature type="transmembrane region" description="Helical" evidence="1">
    <location>
        <begin position="74"/>
        <end position="92"/>
    </location>
</feature>
<keyword evidence="1" id="KW-1133">Transmembrane helix</keyword>
<keyword evidence="1" id="KW-0472">Membrane</keyword>
<feature type="transmembrane region" description="Helical" evidence="1">
    <location>
        <begin position="21"/>
        <end position="37"/>
    </location>
</feature>
<dbReference type="PROSITE" id="PS51257">
    <property type="entry name" value="PROKAR_LIPOPROTEIN"/>
    <property type="match status" value="1"/>
</dbReference>
<protein>
    <submittedName>
        <fullName evidence="2">Uncharacterized protein</fullName>
    </submittedName>
</protein>
<proteinExistence type="predicted"/>
<dbReference type="AlphaFoldDB" id="A0A6J5F4L2"/>
<dbReference type="Proteomes" id="UP000494329">
    <property type="component" value="Unassembled WGS sequence"/>
</dbReference>